<evidence type="ECO:0000313" key="2">
    <source>
        <dbReference type="Proteomes" id="UP001234297"/>
    </source>
</evidence>
<dbReference type="EMBL" id="CM056813">
    <property type="protein sequence ID" value="KAJ8639006.1"/>
    <property type="molecule type" value="Genomic_DNA"/>
</dbReference>
<protein>
    <submittedName>
        <fullName evidence="1">Uncharacterized protein</fullName>
    </submittedName>
</protein>
<keyword evidence="2" id="KW-1185">Reference proteome</keyword>
<proteinExistence type="predicted"/>
<gene>
    <name evidence="1" type="ORF">MRB53_015700</name>
</gene>
<dbReference type="Proteomes" id="UP001234297">
    <property type="component" value="Chromosome 5"/>
</dbReference>
<organism evidence="1 2">
    <name type="scientific">Persea americana</name>
    <name type="common">Avocado</name>
    <dbReference type="NCBI Taxonomy" id="3435"/>
    <lineage>
        <taxon>Eukaryota</taxon>
        <taxon>Viridiplantae</taxon>
        <taxon>Streptophyta</taxon>
        <taxon>Embryophyta</taxon>
        <taxon>Tracheophyta</taxon>
        <taxon>Spermatophyta</taxon>
        <taxon>Magnoliopsida</taxon>
        <taxon>Magnoliidae</taxon>
        <taxon>Laurales</taxon>
        <taxon>Lauraceae</taxon>
        <taxon>Persea</taxon>
    </lineage>
</organism>
<accession>A0ACC2M115</accession>
<sequence length="1819" mass="200829">MRNGNGVLSIPASSKEMVQSLKEIVNCPEHEIYAMLKECDMDPNDTVNRLLSQDPFHEVKSKREKKKVMKENTESRYHVVSGTSNRSRATSSADHDVRRGSSTKFRSNDSGVINSKAAYKKDNGANAVPNSSSVSGIPATDASRKSITFSEPISMETTVHEIGASDGISLSSKPSSGFQPAWLGAPDHVSMADIVKMGRPRANTSIMPTIATSHSSHQSAKHHLQPTHLPSDSHHVFHSAQDPAFKVSDIILETSVAVTQDISPGDWPKVEKSPAATRPSVAEPSCASVIYEDPTASNLYIDRVSLHPTESDEVHVTGATVVESQMLGSNGSAAASDRQIQVDNYGGSSGFDDTSFKNSYPFQYQSPAFDHQEGYPDPASVKDISGAVSSAGAGLQQLSLQQEISAPPAGDNPAVIIPSHMQVPTPDCSHLSFGSFGPGNGAGFSSSFLSKTLKSISDEASTAPDDSSVEHLDSRNHETSKENVGPPSSSQPEVLKQDGAVEATHGHQYPLPSSQLSYVIESAAQVNAAGYLYSQTNSQMQSLSFSSVLPSSASSLPSNLLASAVQPVRESDFPYSQFTDTQPIPTNYSSGMTSISEPTISAPEVMKPSDFTTPQPSPQTLPSAMIPTGLAIPQHLAMHPYSHPTPFANVITYPFPHQSYTYVPSAFQQGYAANSVYHQSPATVQSTGIKYSLPQYKNGTSVGSLPQPAAVASGYGSFGGSTNIPESFQNPSTTKDINHYSSQQNEASIMWSNGSGSRSMSALPGSAYYGFRGQNQHGLTDGDFKRKRRKREKQRSSRRSIDEEKNLSAFTPVFMASRVFFSTFIPGHGHRRCYHYSNAHLSFRPRSFLAISCKRRPSNLSFSHSRRHQAKKVPCRSPPFDVNYQPSDDESAIIREEVTDMVSDSHQDAESIAGADTNAVTSNSNLEDSVSLNLSVETKSPIESASGGDQLLSIQLEDLIGMIRNTEKNVLHLNVAHVRALEDLDKILIEKEALQGQINTLETRMAEAEARIKGVAKEKIHEFLENQVDKLKNEMPENDEGSDCDKKNLDVESPMPHAAGSTSPIIELDLVRKENMSLKGDIQTLKVELTNIKEMDGRIFLLEKERSSLEAALKQLDQEDVTELSTVKNECNVLKEKVENLQELLQKETKQANQALILLQQNHWLQKKIDRLEASLEEANTNKFSLECPQEFIELLQQKVELLEEHIQNSDEKIQSHVQMYQDSVNEFQGAINILKEESKKRAQDEPVEDLPWEFWSRLLLSLDAWLLEKKISSDDAKLLRDMAWKRDARIRDACFACKDKGEHEALTTFLKLVSSRTRPKLHVVHIAAEMAPAAKVGGLGDVVSGLSKALQKKGHLVEIVLPKYDCMQYDRISDLKALDVVVESYFDGQLFRNKVWVGTIEGLPVYLVEPLHPAKFFWRGQFYGEHDDFKRFSFFSRAALELLLQASKKPDIIHCHDWQTAFIAPLYWDLYAQKGLNSARICFTCHNFEYQGTAPASELGSCGLDVNQLNKHDRMQDNAAHDRVNPVKGAIVFSNIVTTVSPTYAKEVGTAEGGHGLHSTIHSHSKKFVGILNGIDTGAWDPSTDIFLRFHYTANALQGKAKNKDAIRKLLKLSDDPTRPLVGCITRLVPQKGVHLIRHAIYRTVELGGQFVLLGSSPVPHIQREFEGIANHFENNPHVRLILKYDEALSHSIYAASDMFIIPSIFEPCGLTQMIAMRYGSVPIVRKTGGLNDSVFDIDDDTIPLQFRNGFTFLNPDEQGVNSALERAFNHYMKNIESWQQLVQRNMKIDFSWDSSAAQYEELYEKSLPKAKVATSHA</sequence>
<evidence type="ECO:0000313" key="1">
    <source>
        <dbReference type="EMBL" id="KAJ8639006.1"/>
    </source>
</evidence>
<name>A0ACC2M115_PERAE</name>
<comment type="caution">
    <text evidence="1">The sequence shown here is derived from an EMBL/GenBank/DDBJ whole genome shotgun (WGS) entry which is preliminary data.</text>
</comment>
<reference evidence="1 2" key="1">
    <citation type="journal article" date="2022" name="Hortic Res">
        <title>A haplotype resolved chromosomal level avocado genome allows analysis of novel avocado genes.</title>
        <authorList>
            <person name="Nath O."/>
            <person name="Fletcher S.J."/>
            <person name="Hayward A."/>
            <person name="Shaw L.M."/>
            <person name="Masouleh A.K."/>
            <person name="Furtado A."/>
            <person name="Henry R.J."/>
            <person name="Mitter N."/>
        </authorList>
    </citation>
    <scope>NUCLEOTIDE SEQUENCE [LARGE SCALE GENOMIC DNA]</scope>
    <source>
        <strain evidence="2">cv. Hass</strain>
    </source>
</reference>